<feature type="domain" description="Inositolphosphotransferase Aur1/Ipt1" evidence="2">
    <location>
        <begin position="95"/>
        <end position="252"/>
    </location>
</feature>
<name>A0A1X7HLX3_9BACL</name>
<protein>
    <submittedName>
        <fullName evidence="3">PAP2 superfamily protein</fullName>
    </submittedName>
</protein>
<dbReference type="Pfam" id="PF14378">
    <property type="entry name" value="PAP2_3"/>
    <property type="match status" value="1"/>
</dbReference>
<accession>A0A1X7HLX3</accession>
<feature type="transmembrane region" description="Helical" evidence="1">
    <location>
        <begin position="133"/>
        <end position="154"/>
    </location>
</feature>
<feature type="transmembrane region" description="Helical" evidence="1">
    <location>
        <begin position="215"/>
        <end position="235"/>
    </location>
</feature>
<keyword evidence="1" id="KW-1133">Transmembrane helix</keyword>
<dbReference type="InterPro" id="IPR036938">
    <property type="entry name" value="PAP2/HPO_sf"/>
</dbReference>
<feature type="transmembrane region" description="Helical" evidence="1">
    <location>
        <begin position="241"/>
        <end position="259"/>
    </location>
</feature>
<evidence type="ECO:0000313" key="4">
    <source>
        <dbReference type="Proteomes" id="UP000192940"/>
    </source>
</evidence>
<feature type="transmembrane region" description="Helical" evidence="1">
    <location>
        <begin position="106"/>
        <end position="126"/>
    </location>
</feature>
<gene>
    <name evidence="3" type="ORF">SAMN05661091_4535</name>
</gene>
<proteinExistence type="predicted"/>
<reference evidence="3 4" key="1">
    <citation type="submission" date="2017-04" db="EMBL/GenBank/DDBJ databases">
        <authorList>
            <person name="Afonso C.L."/>
            <person name="Miller P.J."/>
            <person name="Scott M.A."/>
            <person name="Spackman E."/>
            <person name="Goraichik I."/>
            <person name="Dimitrov K.M."/>
            <person name="Suarez D.L."/>
            <person name="Swayne D.E."/>
        </authorList>
    </citation>
    <scope>NUCLEOTIDE SEQUENCE [LARGE SCALE GENOMIC DNA]</scope>
    <source>
        <strain evidence="3 4">N3/975</strain>
    </source>
</reference>
<dbReference type="InterPro" id="IPR026841">
    <property type="entry name" value="Aur1/Ipt1"/>
</dbReference>
<organism evidence="3 4">
    <name type="scientific">Paenibacillus uliginis N3/975</name>
    <dbReference type="NCBI Taxonomy" id="1313296"/>
    <lineage>
        <taxon>Bacteria</taxon>
        <taxon>Bacillati</taxon>
        <taxon>Bacillota</taxon>
        <taxon>Bacilli</taxon>
        <taxon>Bacillales</taxon>
        <taxon>Paenibacillaceae</taxon>
        <taxon>Paenibacillus</taxon>
    </lineage>
</organism>
<dbReference type="AlphaFoldDB" id="A0A1X7HLX3"/>
<dbReference type="SUPFAM" id="SSF48317">
    <property type="entry name" value="Acid phosphatase/Vanadium-dependent haloperoxidase"/>
    <property type="match status" value="1"/>
</dbReference>
<evidence type="ECO:0000259" key="2">
    <source>
        <dbReference type="Pfam" id="PF14378"/>
    </source>
</evidence>
<dbReference type="STRING" id="1313296.SAMN05661091_4535"/>
<dbReference type="Proteomes" id="UP000192940">
    <property type="component" value="Chromosome I"/>
</dbReference>
<feature type="transmembrane region" description="Helical" evidence="1">
    <location>
        <begin position="36"/>
        <end position="59"/>
    </location>
</feature>
<dbReference type="GO" id="GO:0016020">
    <property type="term" value="C:membrane"/>
    <property type="evidence" value="ECO:0007669"/>
    <property type="project" value="UniProtKB-SubCell"/>
</dbReference>
<evidence type="ECO:0000256" key="1">
    <source>
        <dbReference type="SAM" id="Phobius"/>
    </source>
</evidence>
<dbReference type="Gene3D" id="1.20.144.10">
    <property type="entry name" value="Phosphatidic acid phosphatase type 2/haloperoxidase"/>
    <property type="match status" value="1"/>
</dbReference>
<feature type="transmembrane region" description="Helical" evidence="1">
    <location>
        <begin position="6"/>
        <end position="24"/>
    </location>
</feature>
<evidence type="ECO:0000313" key="3">
    <source>
        <dbReference type="EMBL" id="SMF89130.1"/>
    </source>
</evidence>
<keyword evidence="1" id="KW-0472">Membrane</keyword>
<keyword evidence="4" id="KW-1185">Reference proteome</keyword>
<dbReference type="EMBL" id="LT840184">
    <property type="protein sequence ID" value="SMF89130.1"/>
    <property type="molecule type" value="Genomic_DNA"/>
</dbReference>
<keyword evidence="1" id="KW-0812">Transmembrane</keyword>
<sequence length="277" mass="31715">MLYQSMTTITLFTTLNVIVLLWIGTLQNPFKALFTLVRELFTTPRFFILFAAMAAILMLNKYELQFEQEHFISPNDFTPMIFQLEGFFVKHVQEIFYSPWLTPVLAYFYLLVFQALIIGSIGVYLIQHNKAHVYATCYAILINYTMAIPFFLFFPVNETWSYQPAGVTFYMLEVFPNFESVYRPLSGLDNCFPSLHTSLSVTMAVLGFRSGNRRWAIITGISAAIIIFSIFYLGIHWLSDMLAGTLLGLMASSLGIYLGKLTDKKATHSLYYNKMTG</sequence>